<feature type="region of interest" description="Disordered" evidence="6">
    <location>
        <begin position="438"/>
        <end position="458"/>
    </location>
</feature>
<dbReference type="GO" id="GO:0005886">
    <property type="term" value="C:plasma membrane"/>
    <property type="evidence" value="ECO:0007669"/>
    <property type="project" value="UniProtKB-SubCell"/>
</dbReference>
<feature type="transmembrane region" description="Helical" evidence="7">
    <location>
        <begin position="305"/>
        <end position="322"/>
    </location>
</feature>
<feature type="transmembrane region" description="Helical" evidence="7">
    <location>
        <begin position="393"/>
        <end position="413"/>
    </location>
</feature>
<dbReference type="AlphaFoldDB" id="A0A1W2DGV3"/>
<proteinExistence type="predicted"/>
<evidence type="ECO:0000256" key="3">
    <source>
        <dbReference type="ARBA" id="ARBA00022692"/>
    </source>
</evidence>
<feature type="transmembrane region" description="Helical" evidence="7">
    <location>
        <begin position="36"/>
        <end position="57"/>
    </location>
</feature>
<evidence type="ECO:0000259" key="8">
    <source>
        <dbReference type="PROSITE" id="PS50850"/>
    </source>
</evidence>
<keyword evidence="2" id="KW-1003">Cell membrane</keyword>
<evidence type="ECO:0000256" key="5">
    <source>
        <dbReference type="ARBA" id="ARBA00023136"/>
    </source>
</evidence>
<protein>
    <submittedName>
        <fullName evidence="9">Major Facilitator Superfamily protein</fullName>
    </submittedName>
</protein>
<feature type="transmembrane region" description="Helical" evidence="7">
    <location>
        <begin position="343"/>
        <end position="363"/>
    </location>
</feature>
<evidence type="ECO:0000313" key="10">
    <source>
        <dbReference type="Proteomes" id="UP000192656"/>
    </source>
</evidence>
<keyword evidence="10" id="KW-1185">Reference proteome</keyword>
<keyword evidence="3 7" id="KW-0812">Transmembrane</keyword>
<evidence type="ECO:0000256" key="1">
    <source>
        <dbReference type="ARBA" id="ARBA00004651"/>
    </source>
</evidence>
<evidence type="ECO:0000256" key="4">
    <source>
        <dbReference type="ARBA" id="ARBA00022989"/>
    </source>
</evidence>
<evidence type="ECO:0000256" key="2">
    <source>
        <dbReference type="ARBA" id="ARBA00022475"/>
    </source>
</evidence>
<dbReference type="InterPro" id="IPR020846">
    <property type="entry name" value="MFS_dom"/>
</dbReference>
<dbReference type="PROSITE" id="PS50850">
    <property type="entry name" value="MFS"/>
    <property type="match status" value="1"/>
</dbReference>
<dbReference type="STRING" id="937218.SAMN06297251_11524"/>
<keyword evidence="5 7" id="KW-0472">Membrane</keyword>
<name>A0A1W2DGV3_9HYPH</name>
<evidence type="ECO:0000256" key="6">
    <source>
        <dbReference type="SAM" id="MobiDB-lite"/>
    </source>
</evidence>
<dbReference type="GO" id="GO:0022857">
    <property type="term" value="F:transmembrane transporter activity"/>
    <property type="evidence" value="ECO:0007669"/>
    <property type="project" value="InterPro"/>
</dbReference>
<dbReference type="InterPro" id="IPR011701">
    <property type="entry name" value="MFS"/>
</dbReference>
<dbReference type="CDD" id="cd06173">
    <property type="entry name" value="MFS_MefA_like"/>
    <property type="match status" value="1"/>
</dbReference>
<keyword evidence="4 7" id="KW-1133">Transmembrane helix</keyword>
<feature type="transmembrane region" description="Helical" evidence="7">
    <location>
        <begin position="12"/>
        <end position="30"/>
    </location>
</feature>
<feature type="transmembrane region" description="Helical" evidence="7">
    <location>
        <begin position="279"/>
        <end position="299"/>
    </location>
</feature>
<dbReference type="Pfam" id="PF07690">
    <property type="entry name" value="MFS_1"/>
    <property type="match status" value="1"/>
</dbReference>
<feature type="transmembrane region" description="Helical" evidence="7">
    <location>
        <begin position="163"/>
        <end position="181"/>
    </location>
</feature>
<dbReference type="InterPro" id="IPR036259">
    <property type="entry name" value="MFS_trans_sf"/>
</dbReference>
<dbReference type="SUPFAM" id="SSF103473">
    <property type="entry name" value="MFS general substrate transporter"/>
    <property type="match status" value="1"/>
</dbReference>
<feature type="transmembrane region" description="Helical" evidence="7">
    <location>
        <begin position="132"/>
        <end position="157"/>
    </location>
</feature>
<organism evidence="9 10">
    <name type="scientific">Fulvimarina manganoxydans</name>
    <dbReference type="NCBI Taxonomy" id="937218"/>
    <lineage>
        <taxon>Bacteria</taxon>
        <taxon>Pseudomonadati</taxon>
        <taxon>Pseudomonadota</taxon>
        <taxon>Alphaproteobacteria</taxon>
        <taxon>Hyphomicrobiales</taxon>
        <taxon>Aurantimonadaceae</taxon>
        <taxon>Fulvimarina</taxon>
    </lineage>
</organism>
<dbReference type="OrthoDB" id="9809918at2"/>
<dbReference type="PANTHER" id="PTHR23513:SF11">
    <property type="entry name" value="STAPHYLOFERRIN A TRANSPORTER"/>
    <property type="match status" value="1"/>
</dbReference>
<dbReference type="RefSeq" id="WP_084411267.1">
    <property type="nucleotide sequence ID" value="NZ_FWXR01000015.1"/>
</dbReference>
<gene>
    <name evidence="9" type="ORF">SAMN06297251_11524</name>
</gene>
<reference evidence="9 10" key="1">
    <citation type="submission" date="2017-04" db="EMBL/GenBank/DDBJ databases">
        <authorList>
            <person name="Afonso C.L."/>
            <person name="Miller P.J."/>
            <person name="Scott M.A."/>
            <person name="Spackman E."/>
            <person name="Goraichik I."/>
            <person name="Dimitrov K.M."/>
            <person name="Suarez D.L."/>
            <person name="Swayne D.E."/>
        </authorList>
    </citation>
    <scope>NUCLEOTIDE SEQUENCE [LARGE SCALE GENOMIC DNA]</scope>
    <source>
        <strain evidence="9 10">CGMCC 1.10972</strain>
    </source>
</reference>
<evidence type="ECO:0000313" key="9">
    <source>
        <dbReference type="EMBL" id="SMC96729.1"/>
    </source>
</evidence>
<comment type="subcellular location">
    <subcellularLocation>
        <location evidence="1">Cell membrane</location>
        <topology evidence="1">Multi-pass membrane protein</topology>
    </subcellularLocation>
</comment>
<feature type="transmembrane region" description="Helical" evidence="7">
    <location>
        <begin position="252"/>
        <end position="272"/>
    </location>
</feature>
<feature type="domain" description="Major facilitator superfamily (MFS) profile" evidence="8">
    <location>
        <begin position="1"/>
        <end position="418"/>
    </location>
</feature>
<dbReference type="PANTHER" id="PTHR23513">
    <property type="entry name" value="INTEGRAL MEMBRANE EFFLUX PROTEIN-RELATED"/>
    <property type="match status" value="1"/>
</dbReference>
<accession>A0A1W2DGV3</accession>
<dbReference type="Gene3D" id="1.20.1250.20">
    <property type="entry name" value="MFS general substrate transporter like domains"/>
    <property type="match status" value="1"/>
</dbReference>
<feature type="transmembrane region" description="Helical" evidence="7">
    <location>
        <begin position="218"/>
        <end position="246"/>
    </location>
</feature>
<evidence type="ECO:0000256" key="7">
    <source>
        <dbReference type="SAM" id="Phobius"/>
    </source>
</evidence>
<dbReference type="EMBL" id="FWXR01000015">
    <property type="protein sequence ID" value="SMC96729.1"/>
    <property type="molecule type" value="Genomic_DNA"/>
</dbReference>
<sequence length="458" mass="48348">MMAFAVLIGGQLLSFIGTTLTAMAVGIWVFEETGSLVSFAWLLILTLVPAILILPFGGLIADRLPRKPAMIVVECLSVSTSAAVLALMASGRLEIWHLFVHAALNGVALGLQRPLYESTTPLMVPKERLGSVNGIVHSVAGLGQVLAPVMAGTLVFTIGLERVLMLDLATFLFALACLLAVRVPNPPREEKAAGENSGRAFFEDVAKGWRFVTQRPGLLALFGFVTLRNFFFATCEVVVMPLLLVVTTPEKAGAVLSAGGLGVIAGGLAMGYLGRSRRLVTWIIAAQGLTGIAMIVGGIVTDLTVIAVALSLAFLAFPIEEASSTTIMQRKVPAALLGRVSSVRNIMAMSAPPLAMIIAAPLAGEVFEPMMQDNGSLAGSFGLFIGTGEGRGMALLLFLSGLLTLGLTILGFFSTRLRNLEAELPDYEAYHAGEERRSGSVPEVFAPDLVTPQPMGTR</sequence>
<dbReference type="Proteomes" id="UP000192656">
    <property type="component" value="Unassembled WGS sequence"/>
</dbReference>